<proteinExistence type="inferred from homology"/>
<reference evidence="13" key="1">
    <citation type="submission" date="2023-01" db="EMBL/GenBank/DDBJ databases">
        <title>The growth and conidiation of Purpureocillium lavendulum are regulated by nitrogen source and histone H3K14 acetylation.</title>
        <authorList>
            <person name="Tang P."/>
            <person name="Han J."/>
            <person name="Zhang C."/>
            <person name="Tang P."/>
            <person name="Qi F."/>
            <person name="Zhang K."/>
            <person name="Liang L."/>
        </authorList>
    </citation>
    <scope>NUCLEOTIDE SEQUENCE</scope>
    <source>
        <strain evidence="13">YMF1.00683</strain>
    </source>
</reference>
<keyword evidence="4 11" id="KW-0436">Ligase</keyword>
<evidence type="ECO:0000256" key="11">
    <source>
        <dbReference type="RuleBase" id="RU363037"/>
    </source>
</evidence>
<dbReference type="Gene3D" id="3.40.50.620">
    <property type="entry name" value="HUPs"/>
    <property type="match status" value="1"/>
</dbReference>
<comment type="similarity">
    <text evidence="2">Belongs to the class-I aminoacyl-tRNA synthetase family. Glutamate--tRNA ligase type 1 subfamily.</text>
</comment>
<dbReference type="InterPro" id="IPR049940">
    <property type="entry name" value="GluQ/Sye"/>
</dbReference>
<dbReference type="SUPFAM" id="SSF52374">
    <property type="entry name" value="Nucleotidylyl transferase"/>
    <property type="match status" value="1"/>
</dbReference>
<dbReference type="HAMAP" id="MF_00022">
    <property type="entry name" value="Glu_tRNA_synth_type1"/>
    <property type="match status" value="1"/>
</dbReference>
<comment type="caution">
    <text evidence="13">The sequence shown here is derived from an EMBL/GenBank/DDBJ whole genome shotgun (WGS) entry which is preliminary data.</text>
</comment>
<dbReference type="EMBL" id="JAQHRD010000006">
    <property type="protein sequence ID" value="KAJ6439924.1"/>
    <property type="molecule type" value="Genomic_DNA"/>
</dbReference>
<dbReference type="CDD" id="cd00808">
    <property type="entry name" value="GluRS_core"/>
    <property type="match status" value="1"/>
</dbReference>
<dbReference type="FunFam" id="3.40.50.620:FF:000045">
    <property type="entry name" value="Glutamate--tRNA ligase, mitochondrial"/>
    <property type="match status" value="1"/>
</dbReference>
<dbReference type="PANTHER" id="PTHR43311:SF2">
    <property type="entry name" value="GLUTAMATE--TRNA LIGASE, MITOCHONDRIAL-RELATED"/>
    <property type="match status" value="1"/>
</dbReference>
<dbReference type="GO" id="GO:0005524">
    <property type="term" value="F:ATP binding"/>
    <property type="evidence" value="ECO:0007669"/>
    <property type="project" value="UniProtKB-KW"/>
</dbReference>
<dbReference type="AlphaFoldDB" id="A0AB34FME9"/>
<dbReference type="InterPro" id="IPR020058">
    <property type="entry name" value="Glu/Gln-tRNA-synth_Ib_cat-dom"/>
</dbReference>
<evidence type="ECO:0000256" key="5">
    <source>
        <dbReference type="ARBA" id="ARBA00022741"/>
    </source>
</evidence>
<dbReference type="GO" id="GO:0004818">
    <property type="term" value="F:glutamate-tRNA ligase activity"/>
    <property type="evidence" value="ECO:0007669"/>
    <property type="project" value="UniProtKB-EC"/>
</dbReference>
<dbReference type="InterPro" id="IPR004527">
    <property type="entry name" value="Glu-tRNA-ligase_bac/mito"/>
</dbReference>
<dbReference type="PRINTS" id="PR00987">
    <property type="entry name" value="TRNASYNTHGLU"/>
</dbReference>
<protein>
    <recommendedName>
        <fullName evidence="10">Glutamate--tRNA ligase, mitochondrial</fullName>
        <ecNumber evidence="3">6.1.1.17</ecNumber>
    </recommendedName>
    <alternativeName>
        <fullName evidence="9">Glutamyl-tRNA synthetase</fullName>
    </alternativeName>
</protein>
<dbReference type="NCBIfam" id="TIGR00464">
    <property type="entry name" value="gltX_bact"/>
    <property type="match status" value="1"/>
</dbReference>
<dbReference type="InterPro" id="IPR014729">
    <property type="entry name" value="Rossmann-like_a/b/a_fold"/>
</dbReference>
<dbReference type="InterPro" id="IPR000924">
    <property type="entry name" value="Glu/Gln-tRNA-synth"/>
</dbReference>
<evidence type="ECO:0000256" key="4">
    <source>
        <dbReference type="ARBA" id="ARBA00022598"/>
    </source>
</evidence>
<keyword evidence="6 11" id="KW-0067">ATP-binding</keyword>
<dbReference type="Proteomes" id="UP001163105">
    <property type="component" value="Unassembled WGS sequence"/>
</dbReference>
<evidence type="ECO:0000256" key="6">
    <source>
        <dbReference type="ARBA" id="ARBA00022840"/>
    </source>
</evidence>
<evidence type="ECO:0000256" key="1">
    <source>
        <dbReference type="ARBA" id="ARBA00004173"/>
    </source>
</evidence>
<dbReference type="Pfam" id="PF00749">
    <property type="entry name" value="tRNA-synt_1c"/>
    <property type="match status" value="1"/>
</dbReference>
<dbReference type="GO" id="GO:0005739">
    <property type="term" value="C:mitochondrion"/>
    <property type="evidence" value="ECO:0007669"/>
    <property type="project" value="UniProtKB-SubCell"/>
</dbReference>
<keyword evidence="7 11" id="KW-0648">Protein biosynthesis</keyword>
<keyword evidence="8 11" id="KW-0030">Aminoacyl-tRNA synthetase</keyword>
<sequence>MAAVNGKSRSQEDALARRGTLGCGLKGLRNRNKALKKKDAPSQDTSARTILGQSSDLPIRARFAPSPTGYLHLGSLRTALFNNLAASASKGGSFILRIEDTDQSRLVADAEERLIKDLEWAGLSWDEGPDRGGPYGPYRQSERLGIYRDRVQQLVDDGHAYRCFCSSEQLEAQKRKLHDQGKPTVYPGTCRSVDAAESDRRAAEGEPHVVRFKSDTFGRPKFRDAIYGSFQKKDQEEDFILLKSDGFPTYHLANVVDDHLMKITHVIRGEEWLISTPKHLALYEAFGWQPPTFAHLGLLVNGDGSKLSKRNASVNISKYQDEGVFPMALLAWLANLGSSFKSGAKTPRTVADVADALTFKFTRGGIKLNLEKLEYFHNKYRDALLAHPIPELADREAALIDTHLVQPMLRQLEDITKGCGTQQDSVVLSPGWEADLQLVPALTSDGPTKTAYLQRILASRQGGYQSPSSLIRQHPYLFWRVPAKQYKASLSATPPPDRRILDALDLVIGNGDEKAWRGDGVQVVRSILDTLQGEHIDQVVVHNALRLVGAGGEHIVLIPHGNHIALWHVLILDLYLEPSSQTELFSDTVHEVREFNGSADHDVPDIVRMSLDPDFADIRTSRSRTRPGRRGRRATLAGYHLELRFAQRSVIIV</sequence>
<organism evidence="13 14">
    <name type="scientific">Purpureocillium lavendulum</name>
    <dbReference type="NCBI Taxonomy" id="1247861"/>
    <lineage>
        <taxon>Eukaryota</taxon>
        <taxon>Fungi</taxon>
        <taxon>Dikarya</taxon>
        <taxon>Ascomycota</taxon>
        <taxon>Pezizomycotina</taxon>
        <taxon>Sordariomycetes</taxon>
        <taxon>Hypocreomycetidae</taxon>
        <taxon>Hypocreales</taxon>
        <taxon>Ophiocordycipitaceae</taxon>
        <taxon>Purpureocillium</taxon>
    </lineage>
</organism>
<dbReference type="EC" id="6.1.1.17" evidence="3"/>
<evidence type="ECO:0000259" key="12">
    <source>
        <dbReference type="Pfam" id="PF00749"/>
    </source>
</evidence>
<evidence type="ECO:0000313" key="14">
    <source>
        <dbReference type="Proteomes" id="UP001163105"/>
    </source>
</evidence>
<comment type="subcellular location">
    <subcellularLocation>
        <location evidence="1">Mitochondrion</location>
    </subcellularLocation>
</comment>
<evidence type="ECO:0000256" key="10">
    <source>
        <dbReference type="ARBA" id="ARBA00072917"/>
    </source>
</evidence>
<evidence type="ECO:0000256" key="8">
    <source>
        <dbReference type="ARBA" id="ARBA00023146"/>
    </source>
</evidence>
<evidence type="ECO:0000256" key="7">
    <source>
        <dbReference type="ARBA" id="ARBA00022917"/>
    </source>
</evidence>
<dbReference type="PANTHER" id="PTHR43311">
    <property type="entry name" value="GLUTAMATE--TRNA LIGASE"/>
    <property type="match status" value="1"/>
</dbReference>
<gene>
    <name evidence="13" type="primary">EARS</name>
    <name evidence="13" type="ORF">O9K51_07815</name>
</gene>
<feature type="domain" description="Glutamyl/glutaminyl-tRNA synthetase class Ib catalytic" evidence="12">
    <location>
        <begin position="59"/>
        <end position="342"/>
    </location>
</feature>
<keyword evidence="14" id="KW-1185">Reference proteome</keyword>
<evidence type="ECO:0000256" key="9">
    <source>
        <dbReference type="ARBA" id="ARBA00030865"/>
    </source>
</evidence>
<dbReference type="GO" id="GO:0008270">
    <property type="term" value="F:zinc ion binding"/>
    <property type="evidence" value="ECO:0007669"/>
    <property type="project" value="InterPro"/>
</dbReference>
<keyword evidence="5 11" id="KW-0547">Nucleotide-binding</keyword>
<evidence type="ECO:0000256" key="3">
    <source>
        <dbReference type="ARBA" id="ARBA00012835"/>
    </source>
</evidence>
<evidence type="ECO:0000256" key="2">
    <source>
        <dbReference type="ARBA" id="ARBA00007894"/>
    </source>
</evidence>
<evidence type="ECO:0000313" key="13">
    <source>
        <dbReference type="EMBL" id="KAJ6439924.1"/>
    </source>
</evidence>
<dbReference type="GO" id="GO:0006424">
    <property type="term" value="P:glutamyl-tRNA aminoacylation"/>
    <property type="evidence" value="ECO:0007669"/>
    <property type="project" value="InterPro"/>
</dbReference>
<accession>A0AB34FME9</accession>
<dbReference type="InterPro" id="IPR033910">
    <property type="entry name" value="GluRS_core"/>
</dbReference>
<name>A0AB34FME9_9HYPO</name>